<dbReference type="OrthoDB" id="5872088at2759"/>
<evidence type="ECO:0000313" key="2">
    <source>
        <dbReference type="Proteomes" id="UP000054047"/>
    </source>
</evidence>
<gene>
    <name evidence="1" type="ORF">ANCDUO_11681</name>
</gene>
<dbReference type="AlphaFoldDB" id="A0A0C2GGY3"/>
<reference evidence="1 2" key="1">
    <citation type="submission" date="2013-12" db="EMBL/GenBank/DDBJ databases">
        <title>Draft genome of the parsitic nematode Ancylostoma duodenale.</title>
        <authorList>
            <person name="Mitreva M."/>
        </authorList>
    </citation>
    <scope>NUCLEOTIDE SEQUENCE [LARGE SCALE GENOMIC DNA]</scope>
    <source>
        <strain evidence="1 2">Zhejiang</strain>
    </source>
</reference>
<organism evidence="1 2">
    <name type="scientific">Ancylostoma duodenale</name>
    <dbReference type="NCBI Taxonomy" id="51022"/>
    <lineage>
        <taxon>Eukaryota</taxon>
        <taxon>Metazoa</taxon>
        <taxon>Ecdysozoa</taxon>
        <taxon>Nematoda</taxon>
        <taxon>Chromadorea</taxon>
        <taxon>Rhabditida</taxon>
        <taxon>Rhabditina</taxon>
        <taxon>Rhabditomorpha</taxon>
        <taxon>Strongyloidea</taxon>
        <taxon>Ancylostomatidae</taxon>
        <taxon>Ancylostomatinae</taxon>
        <taxon>Ancylostoma</taxon>
    </lineage>
</organism>
<evidence type="ECO:0000313" key="1">
    <source>
        <dbReference type="EMBL" id="KIH58119.1"/>
    </source>
</evidence>
<dbReference type="EMBL" id="KN733494">
    <property type="protein sequence ID" value="KIH58119.1"/>
    <property type="molecule type" value="Genomic_DNA"/>
</dbReference>
<name>A0A0C2GGY3_9BILA</name>
<dbReference type="Proteomes" id="UP000054047">
    <property type="component" value="Unassembled WGS sequence"/>
</dbReference>
<sequence>MEINALTVASQLVLSIFKALKDEIPIIRWNYSQIALHWISMSTDKLGAGVLVSNRIKEIRRIRDAFNEAGAEMHFKYVRTHDNPSDAGTCELTKSQLTGHMWLHGPEFVSHPKETWTNPSFDLDSNHGQNIEDPVLVNMLMEHHDIDPAGSLLDWKRFGSFTIAKK</sequence>
<protein>
    <submittedName>
        <fullName evidence="1">Uncharacterized protein</fullName>
    </submittedName>
</protein>
<keyword evidence="2" id="KW-1185">Reference proteome</keyword>
<accession>A0A0C2GGY3</accession>
<proteinExistence type="predicted"/>